<gene>
    <name evidence="1" type="ORF">SAMN05216198_0886</name>
</gene>
<dbReference type="PANTHER" id="PTHR11102">
    <property type="entry name" value="SEL-1-LIKE PROTEIN"/>
    <property type="match status" value="1"/>
</dbReference>
<protein>
    <recommendedName>
        <fullName evidence="3">TPR repeat</fullName>
    </recommendedName>
</protein>
<dbReference type="InterPro" id="IPR050767">
    <property type="entry name" value="Sel1_AlgK"/>
</dbReference>
<name>A0A1H1NEH4_9GAMM</name>
<organism evidence="1 2">
    <name type="scientific">Halopseudomonas litoralis</name>
    <dbReference type="NCBI Taxonomy" id="797277"/>
    <lineage>
        <taxon>Bacteria</taxon>
        <taxon>Pseudomonadati</taxon>
        <taxon>Pseudomonadota</taxon>
        <taxon>Gammaproteobacteria</taxon>
        <taxon>Pseudomonadales</taxon>
        <taxon>Pseudomonadaceae</taxon>
        <taxon>Halopseudomonas</taxon>
    </lineage>
</organism>
<dbReference type="AlphaFoldDB" id="A0A1H1NEH4"/>
<sequence>MRALSVLLLSCYLVGCAGSPEQTNLWSRTGELLSRTGVAIAQQGQRLTGGSSDSTAEQALHEQVEHLLDQPRIDPMTRFLEQHATQHADSRSYQRIARERDSRCRAIGTRYARRQPTPSNLKLLRKGYQYSCPGQVEAFSQRVAASPVIAAPAANTATPPAASTQQQRRANSCYLLFAIKNYQQALPACNVAAESGDAKAQHHLAAILQINADHAGAFDWAQRSARQQHAPGQLLLAQLYQRGQGTQTDTIKALALIKEAADRGLAAAQYQAGMAYLDGVGTEIDPPAAQHWLERAAGQDDVAAQLQLADIHFNDRGAGQAGARQWLLRAASQGSATAQYRLGASYMDGTGGPPEYTEAYIWLSLTLLNGEQDAEPRIQTLARQLTTEQVHTARLRIESGLHGRSY</sequence>
<dbReference type="EMBL" id="LT629748">
    <property type="protein sequence ID" value="SDR97312.1"/>
    <property type="molecule type" value="Genomic_DNA"/>
</dbReference>
<dbReference type="SMART" id="SM00671">
    <property type="entry name" value="SEL1"/>
    <property type="match status" value="5"/>
</dbReference>
<dbReference type="Gene3D" id="1.25.40.10">
    <property type="entry name" value="Tetratricopeptide repeat domain"/>
    <property type="match status" value="1"/>
</dbReference>
<evidence type="ECO:0008006" key="3">
    <source>
        <dbReference type="Google" id="ProtNLM"/>
    </source>
</evidence>
<evidence type="ECO:0000313" key="2">
    <source>
        <dbReference type="Proteomes" id="UP000243426"/>
    </source>
</evidence>
<evidence type="ECO:0000313" key="1">
    <source>
        <dbReference type="EMBL" id="SDR97312.1"/>
    </source>
</evidence>
<dbReference type="Pfam" id="PF08238">
    <property type="entry name" value="Sel1"/>
    <property type="match status" value="5"/>
</dbReference>
<dbReference type="OrthoDB" id="9204495at2"/>
<dbReference type="InterPro" id="IPR006597">
    <property type="entry name" value="Sel1-like"/>
</dbReference>
<dbReference type="STRING" id="797277.SAMN05216198_0886"/>
<dbReference type="RefSeq" id="WP_090272210.1">
    <property type="nucleotide sequence ID" value="NZ_LT629748.1"/>
</dbReference>
<reference evidence="2" key="1">
    <citation type="submission" date="2016-10" db="EMBL/GenBank/DDBJ databases">
        <authorList>
            <person name="Varghese N."/>
            <person name="Submissions S."/>
        </authorList>
    </citation>
    <scope>NUCLEOTIDE SEQUENCE [LARGE SCALE GENOMIC DNA]</scope>
    <source>
        <strain evidence="2">2SM5</strain>
    </source>
</reference>
<dbReference type="PANTHER" id="PTHR11102:SF160">
    <property type="entry name" value="ERAD-ASSOCIATED E3 UBIQUITIN-PROTEIN LIGASE COMPONENT HRD3"/>
    <property type="match status" value="1"/>
</dbReference>
<dbReference type="Proteomes" id="UP000243426">
    <property type="component" value="Chromosome I"/>
</dbReference>
<accession>A0A1H1NEH4</accession>
<dbReference type="InterPro" id="IPR011990">
    <property type="entry name" value="TPR-like_helical_dom_sf"/>
</dbReference>
<dbReference type="SUPFAM" id="SSF81901">
    <property type="entry name" value="HCP-like"/>
    <property type="match status" value="2"/>
</dbReference>
<keyword evidence="2" id="KW-1185">Reference proteome</keyword>
<proteinExistence type="predicted"/>